<sequence>MKDCGRKNSSAAKNRAARGRRCSAWCGEDGWRGVESIAHKVFDRRAMEWMSSGTVIAMDELELWIWLGWQRL</sequence>
<dbReference type="Proteomes" id="UP000000763">
    <property type="component" value="Chromosome 5"/>
</dbReference>
<proteinExistence type="predicted"/>
<evidence type="ECO:0000313" key="2">
    <source>
        <dbReference type="Proteomes" id="UP000000763"/>
    </source>
</evidence>
<reference evidence="2" key="2">
    <citation type="journal article" date="2008" name="Nucleic Acids Res.">
        <title>The rice annotation project database (RAP-DB): 2008 update.</title>
        <authorList>
            <consortium name="The rice annotation project (RAP)"/>
        </authorList>
    </citation>
    <scope>GENOME REANNOTATION</scope>
    <source>
        <strain evidence="2">cv. Nipponbare</strain>
    </source>
</reference>
<dbReference type="EMBL" id="AC135920">
    <property type="protein sequence ID" value="AAT85117.1"/>
    <property type="molecule type" value="Genomic_DNA"/>
</dbReference>
<name>Q6ATK3_ORYSJ</name>
<accession>Q6ATK3</accession>
<evidence type="ECO:0000313" key="1">
    <source>
        <dbReference type="EMBL" id="AAT85117.1"/>
    </source>
</evidence>
<organism evidence="1 2">
    <name type="scientific">Oryza sativa subsp. japonica</name>
    <name type="common">Rice</name>
    <dbReference type="NCBI Taxonomy" id="39947"/>
    <lineage>
        <taxon>Eukaryota</taxon>
        <taxon>Viridiplantae</taxon>
        <taxon>Streptophyta</taxon>
        <taxon>Embryophyta</taxon>
        <taxon>Tracheophyta</taxon>
        <taxon>Spermatophyta</taxon>
        <taxon>Magnoliopsida</taxon>
        <taxon>Liliopsida</taxon>
        <taxon>Poales</taxon>
        <taxon>Poaceae</taxon>
        <taxon>BOP clade</taxon>
        <taxon>Oryzoideae</taxon>
        <taxon>Oryzeae</taxon>
        <taxon>Oryzinae</taxon>
        <taxon>Oryza</taxon>
        <taxon>Oryza sativa</taxon>
    </lineage>
</organism>
<reference evidence="2" key="1">
    <citation type="journal article" date="2005" name="Nature">
        <title>The map-based sequence of the rice genome.</title>
        <authorList>
            <consortium name="International rice genome sequencing project (IRGSP)"/>
            <person name="Matsumoto T."/>
            <person name="Wu J."/>
            <person name="Kanamori H."/>
            <person name="Katayose Y."/>
            <person name="Fujisawa M."/>
            <person name="Namiki N."/>
            <person name="Mizuno H."/>
            <person name="Yamamoto K."/>
            <person name="Antonio B.A."/>
            <person name="Baba T."/>
            <person name="Sakata K."/>
            <person name="Nagamura Y."/>
            <person name="Aoki H."/>
            <person name="Arikawa K."/>
            <person name="Arita K."/>
            <person name="Bito T."/>
            <person name="Chiden Y."/>
            <person name="Fujitsuka N."/>
            <person name="Fukunaka R."/>
            <person name="Hamada M."/>
            <person name="Harada C."/>
            <person name="Hayashi A."/>
            <person name="Hijishita S."/>
            <person name="Honda M."/>
            <person name="Hosokawa S."/>
            <person name="Ichikawa Y."/>
            <person name="Idonuma A."/>
            <person name="Iijima M."/>
            <person name="Ikeda M."/>
            <person name="Ikeno M."/>
            <person name="Ito K."/>
            <person name="Ito S."/>
            <person name="Ito T."/>
            <person name="Ito Y."/>
            <person name="Ito Y."/>
            <person name="Iwabuchi A."/>
            <person name="Kamiya K."/>
            <person name="Karasawa W."/>
            <person name="Kurita K."/>
            <person name="Katagiri S."/>
            <person name="Kikuta A."/>
            <person name="Kobayashi H."/>
            <person name="Kobayashi N."/>
            <person name="Machita K."/>
            <person name="Maehara T."/>
            <person name="Masukawa M."/>
            <person name="Mizubayashi T."/>
            <person name="Mukai Y."/>
            <person name="Nagasaki H."/>
            <person name="Nagata Y."/>
            <person name="Naito S."/>
            <person name="Nakashima M."/>
            <person name="Nakama Y."/>
            <person name="Nakamichi Y."/>
            <person name="Nakamura M."/>
            <person name="Meguro A."/>
            <person name="Negishi M."/>
            <person name="Ohta I."/>
            <person name="Ohta T."/>
            <person name="Okamoto M."/>
            <person name="Ono N."/>
            <person name="Saji S."/>
            <person name="Sakaguchi M."/>
            <person name="Sakai K."/>
            <person name="Shibata M."/>
            <person name="Shimokawa T."/>
            <person name="Song J."/>
            <person name="Takazaki Y."/>
            <person name="Terasawa K."/>
            <person name="Tsugane M."/>
            <person name="Tsuji K."/>
            <person name="Ueda S."/>
            <person name="Waki K."/>
            <person name="Yamagata H."/>
            <person name="Yamamoto M."/>
            <person name="Yamamoto S."/>
            <person name="Yamane H."/>
            <person name="Yoshiki S."/>
            <person name="Yoshihara R."/>
            <person name="Yukawa K."/>
            <person name="Zhong H."/>
            <person name="Yano M."/>
            <person name="Yuan Q."/>
            <person name="Ouyang S."/>
            <person name="Liu J."/>
            <person name="Jones K.M."/>
            <person name="Gansberger K."/>
            <person name="Moffat K."/>
            <person name="Hill J."/>
            <person name="Bera J."/>
            <person name="Fadrosh D."/>
            <person name="Jin S."/>
            <person name="Johri S."/>
            <person name="Kim M."/>
            <person name="Overton L."/>
            <person name="Reardon M."/>
            <person name="Tsitrin T."/>
            <person name="Vuong H."/>
            <person name="Weaver B."/>
            <person name="Ciecko A."/>
            <person name="Tallon L."/>
            <person name="Jackson J."/>
            <person name="Pai G."/>
            <person name="Aken S.V."/>
            <person name="Utterback T."/>
            <person name="Reidmuller S."/>
            <person name="Feldblyum T."/>
            <person name="Hsiao J."/>
            <person name="Zismann V."/>
            <person name="Iobst S."/>
            <person name="de Vazeille A.R."/>
            <person name="Buell C.R."/>
            <person name="Ying K."/>
            <person name="Li Y."/>
            <person name="Lu T."/>
            <person name="Huang Y."/>
            <person name="Zhao Q."/>
            <person name="Feng Q."/>
            <person name="Zhang L."/>
            <person name="Zhu J."/>
            <person name="Weng Q."/>
            <person name="Mu J."/>
            <person name="Lu Y."/>
            <person name="Fan D."/>
            <person name="Liu Y."/>
            <person name="Guan J."/>
            <person name="Zhang Y."/>
            <person name="Yu S."/>
            <person name="Liu X."/>
            <person name="Zhang Y."/>
            <person name="Hong G."/>
            <person name="Han B."/>
            <person name="Choisne N."/>
            <person name="Demange N."/>
            <person name="Orjeda G."/>
            <person name="Samain S."/>
            <person name="Cattolico L."/>
            <person name="Pelletier E."/>
            <person name="Couloux A."/>
            <person name="Segurens B."/>
            <person name="Wincker P."/>
            <person name="D'Hont A."/>
            <person name="Scarpelli C."/>
            <person name="Weissenbach J."/>
            <person name="Salanoubat M."/>
            <person name="Quetier F."/>
            <person name="Yu Y."/>
            <person name="Kim H.R."/>
            <person name="Rambo T."/>
            <person name="Currie J."/>
            <person name="Collura K."/>
            <person name="Luo M."/>
            <person name="Yang T."/>
            <person name="Ammiraju J.S.S."/>
            <person name="Engler F."/>
            <person name="Soderlund C."/>
            <person name="Wing R.A."/>
            <person name="Palmer L.E."/>
            <person name="de la Bastide M."/>
            <person name="Spiegel L."/>
            <person name="Nascimento L."/>
            <person name="Zutavern T."/>
            <person name="O'Shaughnessy A."/>
            <person name="Dike S."/>
            <person name="Dedhia N."/>
            <person name="Preston R."/>
            <person name="Balija V."/>
            <person name="McCombie W.R."/>
            <person name="Chow T."/>
            <person name="Chen H."/>
            <person name="Chung M."/>
            <person name="Chen C."/>
            <person name="Shaw J."/>
            <person name="Wu H."/>
            <person name="Hsiao K."/>
            <person name="Chao Y."/>
            <person name="Chu M."/>
            <person name="Cheng C."/>
            <person name="Hour A."/>
            <person name="Lee P."/>
            <person name="Lin S."/>
            <person name="Lin Y."/>
            <person name="Liou J."/>
            <person name="Liu S."/>
            <person name="Hsing Y."/>
            <person name="Raghuvanshi S."/>
            <person name="Mohanty A."/>
            <person name="Bharti A.K."/>
            <person name="Gaur A."/>
            <person name="Gupta V."/>
            <person name="Kumar D."/>
            <person name="Ravi V."/>
            <person name="Vij S."/>
            <person name="Kapur A."/>
            <person name="Khurana P."/>
            <person name="Khurana P."/>
            <person name="Khurana J.P."/>
            <person name="Tyagi A.K."/>
            <person name="Gaikwad K."/>
            <person name="Singh A."/>
            <person name="Dalal V."/>
            <person name="Srivastava S."/>
            <person name="Dixit A."/>
            <person name="Pal A.K."/>
            <person name="Ghazi I.A."/>
            <person name="Yadav M."/>
            <person name="Pandit A."/>
            <person name="Bhargava A."/>
            <person name="Sureshbabu K."/>
            <person name="Batra K."/>
            <person name="Sharma T.R."/>
            <person name="Mohapatra T."/>
            <person name="Singh N.K."/>
            <person name="Messing J."/>
            <person name="Nelson A.B."/>
            <person name="Fuks G."/>
            <person name="Kavchok S."/>
            <person name="Keizer G."/>
            <person name="Linton E."/>
            <person name="Llaca V."/>
            <person name="Song R."/>
            <person name="Tanyolac B."/>
            <person name="Young S."/>
            <person name="Ho-Il K."/>
            <person name="Hahn J.H."/>
            <person name="Sangsakoo G."/>
            <person name="Vanavichit A."/>
            <person name="de Mattos Luiz.A.T."/>
            <person name="Zimmer P.D."/>
            <person name="Malone G."/>
            <person name="Dellagostin O."/>
            <person name="de Oliveira A.C."/>
            <person name="Bevan M."/>
            <person name="Bancroft I."/>
            <person name="Minx P."/>
            <person name="Cordum H."/>
            <person name="Wilson R."/>
            <person name="Cheng Z."/>
            <person name="Jin W."/>
            <person name="Jiang J."/>
            <person name="Leong S.A."/>
            <person name="Iwama H."/>
            <person name="Gojobori T."/>
            <person name="Itoh T."/>
            <person name="Niimura Y."/>
            <person name="Fujii Y."/>
            <person name="Habara T."/>
            <person name="Sakai H."/>
            <person name="Sato Y."/>
            <person name="Wilson G."/>
            <person name="Kumar K."/>
            <person name="McCouch S."/>
            <person name="Juretic N."/>
            <person name="Hoen D."/>
            <person name="Wright S."/>
            <person name="Bruskiewich R."/>
            <person name="Bureau T."/>
            <person name="Miyao A."/>
            <person name="Hirochika H."/>
            <person name="Nishikawa T."/>
            <person name="Kadowaki K."/>
            <person name="Sugiura M."/>
            <person name="Burr B."/>
            <person name="Sasaki T."/>
        </authorList>
    </citation>
    <scope>NUCLEOTIDE SEQUENCE [LARGE SCALE GENOMIC DNA]</scope>
    <source>
        <strain evidence="2">cv. Nipponbare</strain>
    </source>
</reference>
<dbReference type="AlphaFoldDB" id="Q6ATK3"/>
<gene>
    <name evidence="1" type="primary">OSJNBa0015G13.11</name>
</gene>
<protein>
    <submittedName>
        <fullName evidence="1">Uncharacterized protein</fullName>
    </submittedName>
</protein>